<evidence type="ECO:0000256" key="19">
    <source>
        <dbReference type="ARBA" id="ARBA00023180"/>
    </source>
</evidence>
<dbReference type="InterPro" id="IPR020635">
    <property type="entry name" value="Tyr_kinase_cat_dom"/>
</dbReference>
<dbReference type="Gene3D" id="1.10.510.10">
    <property type="entry name" value="Transferase(Phosphotransferase) domain 1"/>
    <property type="match status" value="1"/>
</dbReference>
<keyword evidence="14" id="KW-0297">G-protein coupled receptor</keyword>
<evidence type="ECO:0000256" key="4">
    <source>
        <dbReference type="ARBA" id="ARBA00022475"/>
    </source>
</evidence>
<evidence type="ECO:0000256" key="18">
    <source>
        <dbReference type="ARBA" id="ARBA00023170"/>
    </source>
</evidence>
<feature type="compositionally biased region" description="Polar residues" evidence="26">
    <location>
        <begin position="1215"/>
        <end position="1229"/>
    </location>
</feature>
<dbReference type="InterPro" id="IPR017441">
    <property type="entry name" value="Protein_kinase_ATP_BS"/>
</dbReference>
<dbReference type="PRINTS" id="PR01177">
    <property type="entry name" value="GABAB1RECPTR"/>
</dbReference>
<feature type="region of interest" description="Disordered" evidence="26">
    <location>
        <begin position="1248"/>
        <end position="1297"/>
    </location>
</feature>
<evidence type="ECO:0000256" key="8">
    <source>
        <dbReference type="ARBA" id="ARBA00022729"/>
    </source>
</evidence>
<accession>A0A9N9TQT6</accession>
<evidence type="ECO:0000256" key="2">
    <source>
        <dbReference type="ARBA" id="ARBA00004651"/>
    </source>
</evidence>
<evidence type="ECO:0000256" key="7">
    <source>
        <dbReference type="ARBA" id="ARBA00022692"/>
    </source>
</evidence>
<dbReference type="CDD" id="cd00192">
    <property type="entry name" value="PTKc"/>
    <property type="match status" value="1"/>
</dbReference>
<dbReference type="EMBL" id="OU900099">
    <property type="protein sequence ID" value="CAG9862835.1"/>
    <property type="molecule type" value="Genomic_DNA"/>
</dbReference>
<dbReference type="InterPro" id="IPR011009">
    <property type="entry name" value="Kinase-like_dom_sf"/>
</dbReference>
<evidence type="ECO:0000313" key="30">
    <source>
        <dbReference type="EMBL" id="CAG9862835.1"/>
    </source>
</evidence>
<dbReference type="Pfam" id="PF07714">
    <property type="entry name" value="PK_Tyr_Ser-Thr"/>
    <property type="match status" value="1"/>
</dbReference>
<dbReference type="PROSITE" id="PS00107">
    <property type="entry name" value="PROTEIN_KINASE_ATP"/>
    <property type="match status" value="1"/>
</dbReference>
<name>A0A9N9TQT6_PHYSR</name>
<keyword evidence="5" id="KW-0597">Phosphoprotein</keyword>
<feature type="binding site" evidence="25">
    <location>
        <position position="946"/>
    </location>
    <ligand>
        <name>ATP</name>
        <dbReference type="ChEBI" id="CHEBI:30616"/>
    </ligand>
</feature>
<feature type="transmembrane region" description="Helical" evidence="27">
    <location>
        <begin position="851"/>
        <end position="874"/>
    </location>
</feature>
<evidence type="ECO:0000256" key="15">
    <source>
        <dbReference type="ARBA" id="ARBA00023136"/>
    </source>
</evidence>
<dbReference type="OrthoDB" id="4062651at2759"/>
<evidence type="ECO:0000313" key="31">
    <source>
        <dbReference type="Proteomes" id="UP001153712"/>
    </source>
</evidence>
<feature type="signal peptide" evidence="28">
    <location>
        <begin position="1"/>
        <end position="23"/>
    </location>
</feature>
<dbReference type="InterPro" id="IPR008266">
    <property type="entry name" value="Tyr_kinase_AS"/>
</dbReference>
<evidence type="ECO:0000256" key="6">
    <source>
        <dbReference type="ARBA" id="ARBA00022679"/>
    </source>
</evidence>
<comment type="catalytic activity">
    <reaction evidence="22">
        <text>L-tyrosyl-[protein] + ATP = O-phospho-L-tyrosyl-[protein] + ADP + H(+)</text>
        <dbReference type="Rhea" id="RHEA:10596"/>
        <dbReference type="Rhea" id="RHEA-COMP:10136"/>
        <dbReference type="Rhea" id="RHEA-COMP:20101"/>
        <dbReference type="ChEBI" id="CHEBI:15378"/>
        <dbReference type="ChEBI" id="CHEBI:30616"/>
        <dbReference type="ChEBI" id="CHEBI:46858"/>
        <dbReference type="ChEBI" id="CHEBI:61978"/>
        <dbReference type="ChEBI" id="CHEBI:456216"/>
        <dbReference type="EC" id="2.7.10.1"/>
    </reaction>
</comment>
<dbReference type="Gene3D" id="3.40.50.2300">
    <property type="match status" value="2"/>
</dbReference>
<evidence type="ECO:0000256" key="9">
    <source>
        <dbReference type="ARBA" id="ARBA00022737"/>
    </source>
</evidence>
<keyword evidence="31" id="KW-1185">Reference proteome</keyword>
<evidence type="ECO:0000256" key="26">
    <source>
        <dbReference type="SAM" id="MobiDB-lite"/>
    </source>
</evidence>
<dbReference type="PROSITE" id="PS00109">
    <property type="entry name" value="PROTEIN_KINASE_TYR"/>
    <property type="match status" value="1"/>
</dbReference>
<protein>
    <recommendedName>
        <fullName evidence="24">Gamma-aminobutyric acid type B receptor subunit 2</fullName>
        <ecNumber evidence="3">2.7.10.1</ecNumber>
    </recommendedName>
</protein>
<feature type="domain" description="Protein kinase" evidence="29">
    <location>
        <begin position="914"/>
        <end position="1187"/>
    </location>
</feature>
<evidence type="ECO:0000256" key="21">
    <source>
        <dbReference type="ARBA" id="ARBA00023319"/>
    </source>
</evidence>
<dbReference type="InterPro" id="IPR001828">
    <property type="entry name" value="ANF_lig-bd_rcpt"/>
</dbReference>
<evidence type="ECO:0000256" key="13">
    <source>
        <dbReference type="ARBA" id="ARBA00022989"/>
    </source>
</evidence>
<evidence type="ECO:0000256" key="5">
    <source>
        <dbReference type="ARBA" id="ARBA00022553"/>
    </source>
</evidence>
<keyword evidence="20" id="KW-0807">Transducer</keyword>
<keyword evidence="19" id="KW-0325">Glycoprotein</keyword>
<evidence type="ECO:0000256" key="12">
    <source>
        <dbReference type="ARBA" id="ARBA00022840"/>
    </source>
</evidence>
<dbReference type="Proteomes" id="UP001153712">
    <property type="component" value="Chromosome 6"/>
</dbReference>
<evidence type="ECO:0000256" key="25">
    <source>
        <dbReference type="PROSITE-ProRule" id="PRU10141"/>
    </source>
</evidence>
<dbReference type="InterPro" id="IPR028082">
    <property type="entry name" value="Peripla_BP_I"/>
</dbReference>
<dbReference type="GO" id="GO:0043235">
    <property type="term" value="C:receptor complex"/>
    <property type="evidence" value="ECO:0007669"/>
    <property type="project" value="TreeGrafter"/>
</dbReference>
<evidence type="ECO:0000256" key="10">
    <source>
        <dbReference type="ARBA" id="ARBA00022741"/>
    </source>
</evidence>
<dbReference type="PANTHER" id="PTHR24416">
    <property type="entry name" value="TYROSINE-PROTEIN KINASE RECEPTOR"/>
    <property type="match status" value="1"/>
</dbReference>
<dbReference type="InterPro" id="IPR001245">
    <property type="entry name" value="Ser-Thr/Tyr_kinase_cat_dom"/>
</dbReference>
<evidence type="ECO:0000256" key="24">
    <source>
        <dbReference type="ARBA" id="ARBA00073785"/>
    </source>
</evidence>
<proteinExistence type="predicted"/>
<dbReference type="GO" id="GO:0004714">
    <property type="term" value="F:transmembrane receptor protein tyrosine kinase activity"/>
    <property type="evidence" value="ECO:0007669"/>
    <property type="project" value="UniProtKB-EC"/>
</dbReference>
<comment type="subcellular location">
    <subcellularLocation>
        <location evidence="2">Cell membrane</location>
        <topology evidence="2">Multi-pass membrane protein</topology>
    </subcellularLocation>
    <subcellularLocation>
        <location evidence="1">Membrane</location>
        <topology evidence="1">Single-pass membrane protein</topology>
    </subcellularLocation>
</comment>
<keyword evidence="9" id="KW-0677">Repeat</keyword>
<comment type="function">
    <text evidence="23">Receptor for basic fibroblast growth factor.</text>
</comment>
<dbReference type="FunFam" id="3.30.200.20:FF:000593">
    <property type="entry name" value="Predicted protein"/>
    <property type="match status" value="1"/>
</dbReference>
<dbReference type="InterPro" id="IPR000719">
    <property type="entry name" value="Prot_kinase_dom"/>
</dbReference>
<keyword evidence="18" id="KW-0675">Receptor</keyword>
<evidence type="ECO:0000256" key="14">
    <source>
        <dbReference type="ARBA" id="ARBA00023040"/>
    </source>
</evidence>
<evidence type="ECO:0000256" key="23">
    <source>
        <dbReference type="ARBA" id="ARBA00056965"/>
    </source>
</evidence>
<evidence type="ECO:0000256" key="20">
    <source>
        <dbReference type="ARBA" id="ARBA00023224"/>
    </source>
</evidence>
<evidence type="ECO:0000256" key="27">
    <source>
        <dbReference type="SAM" id="Phobius"/>
    </source>
</evidence>
<keyword evidence="21" id="KW-0393">Immunoglobulin domain</keyword>
<keyword evidence="16" id="KW-0829">Tyrosine-protein kinase</keyword>
<dbReference type="GO" id="GO:0005886">
    <property type="term" value="C:plasma membrane"/>
    <property type="evidence" value="ECO:0007669"/>
    <property type="project" value="UniProtKB-SubCell"/>
</dbReference>
<dbReference type="Pfam" id="PF01094">
    <property type="entry name" value="ANF_receptor"/>
    <property type="match status" value="1"/>
</dbReference>
<evidence type="ECO:0000256" key="16">
    <source>
        <dbReference type="ARBA" id="ARBA00023137"/>
    </source>
</evidence>
<gene>
    <name evidence="30" type="ORF">PHYEVI_LOCUS9141</name>
</gene>
<keyword evidence="8 28" id="KW-0732">Signal</keyword>
<evidence type="ECO:0000256" key="1">
    <source>
        <dbReference type="ARBA" id="ARBA00004167"/>
    </source>
</evidence>
<evidence type="ECO:0000256" key="11">
    <source>
        <dbReference type="ARBA" id="ARBA00022777"/>
    </source>
</evidence>
<dbReference type="CDD" id="cd06366">
    <property type="entry name" value="PBP1_GABAb_receptor"/>
    <property type="match status" value="1"/>
</dbReference>
<evidence type="ECO:0000256" key="22">
    <source>
        <dbReference type="ARBA" id="ARBA00051243"/>
    </source>
</evidence>
<dbReference type="SUPFAM" id="SSF53822">
    <property type="entry name" value="Periplasmic binding protein-like I"/>
    <property type="match status" value="1"/>
</dbReference>
<dbReference type="FunFam" id="1.10.510.10:FF:001227">
    <property type="entry name" value="Tyrosine-protein kinase receptor"/>
    <property type="match status" value="1"/>
</dbReference>
<sequence>MPPWQSILLYLAIVSNSVIVIKSQQQKCLNIEEVYPKKYFIKENVAQSLMINIESSTRMTHLLASHIFYIFAKEVLGYTKLNINIHEDNFQILNVMERLSDYSDIRVAIPPATINLEVWTSPEYDTFEKEFVKEVGSVGPPGRFGWFIPKRYYGPIKKFYEDKYLWNDAIQEVHWSFFLNLRLASQFHLDSKILNSLIWKNQYHMKKVNNTWEPICPNVNCTDNMSMYIPKQCLGQNCAILLAPEFEASGFLINQVDEMGVYVNILWLGKNLKTTLRRLNEYYANLGEQQSYFFFHWYPGDVVTDESKFITVQFKNNEFYNFTNNMVNGYKYEMQRLVKMVWSKMEQGAHPLFLGVRHFKLRQQDYAFLLDLVEQGKYNVSEIACEWMKKNKKIWSRWNSTETAVIYIGGIFPLDDRLPFNGAGIVQSAKKAVNYINKHNLIKGYVLNLMIQNGNCQSDAVMSSFLDYLVVKNYYDNLVGVLGPACSETIEPIAAVSNKYRMITISYAAEGVSFADRNKYPYFFRTIGENQHYKHVYLSLFTEFRWKRVAALTEDGQKYTEYISLMSDDLGKNNISFIANKKFPRGRSTEDMRYYLEDLKAKRARIIIADVVDHDARMVICEAWQLQMTAKEGYVWFLPVWLSPDWYNTTKYNATEQIGCSVDQMIEAANGYFSLTHAYFAPDEDMMQENITVGQWKRNMKSIHRPISDYAGFAYDAVWTYALALTQLLQNDSEDMSVLHSANTSRKLVNYIQDVDFHGVSGHIKFRGGSSRVSTINIIQWYDRAKHVVGSFYPNVSQFRPEIHGGQLSLNGTQIKWFTPDGSIPEDGALPPPVCAVEALARVFDVECQTAIIILNVIIAGILLIGVVCVCFYMKARYDRKVQRTRKFMQSLGIPFDKHSPSDLDKWEMARERIVINRKLGEGAFGMVYGGEVELDSGGWSPVAVKTLKVGSTTEDKLDFLSEAEVMKRFEHKNIVKLIGVCTKDEPVYTVMEYMLYGDLKTYLLARRHLVKSKDIDESEEVSPKRLTNVAMDVARGLSYLAEMKFVHRDIASRNCLVNDKRTVKIGDFGMTRAIFDNDYYKFTRRARLPVRWMAPESLALGVFTPSTDVWSFGVLLYEIITFGNFPFQGKTNPEVLMEVKNGQTLQIPKAAKPQLVGLMSSCWKRESKERPTASQIVEFLANNPRLLTPCLDVPILSVQMGDSDELEMPTKNIKVSPSKSANGSSFQAPATVYGDRTDPDNIPLELCCPKEPLLGQGRGSSSNLLSRLGVGSKRESEEDDEYPEQSISQSQDNTNV</sequence>
<dbReference type="SMART" id="SM00219">
    <property type="entry name" value="TyrKc"/>
    <property type="match status" value="1"/>
</dbReference>
<organism evidence="30 31">
    <name type="scientific">Phyllotreta striolata</name>
    <name type="common">Striped flea beetle</name>
    <name type="synonym">Crioceris striolata</name>
    <dbReference type="NCBI Taxonomy" id="444603"/>
    <lineage>
        <taxon>Eukaryota</taxon>
        <taxon>Metazoa</taxon>
        <taxon>Ecdysozoa</taxon>
        <taxon>Arthropoda</taxon>
        <taxon>Hexapoda</taxon>
        <taxon>Insecta</taxon>
        <taxon>Pterygota</taxon>
        <taxon>Neoptera</taxon>
        <taxon>Endopterygota</taxon>
        <taxon>Coleoptera</taxon>
        <taxon>Polyphaga</taxon>
        <taxon>Cucujiformia</taxon>
        <taxon>Chrysomeloidea</taxon>
        <taxon>Chrysomelidae</taxon>
        <taxon>Galerucinae</taxon>
        <taxon>Alticini</taxon>
        <taxon>Phyllotreta</taxon>
    </lineage>
</organism>
<feature type="region of interest" description="Disordered" evidence="26">
    <location>
        <begin position="1215"/>
        <end position="1236"/>
    </location>
</feature>
<keyword evidence="11" id="KW-0418">Kinase</keyword>
<keyword evidence="10 25" id="KW-0547">Nucleotide-binding</keyword>
<keyword evidence="12 25" id="KW-0067">ATP-binding</keyword>
<dbReference type="FunFam" id="3.40.50.2300:FF:000063">
    <property type="entry name" value="Gamma-aminobutyric acid type B receptor subunit"/>
    <property type="match status" value="1"/>
</dbReference>
<reference evidence="30" key="1">
    <citation type="submission" date="2022-01" db="EMBL/GenBank/DDBJ databases">
        <authorList>
            <person name="King R."/>
        </authorList>
    </citation>
    <scope>NUCLEOTIDE SEQUENCE</scope>
</reference>
<dbReference type="SUPFAM" id="SSF56112">
    <property type="entry name" value="Protein kinase-like (PK-like)"/>
    <property type="match status" value="1"/>
</dbReference>
<dbReference type="GO" id="GO:0005524">
    <property type="term" value="F:ATP binding"/>
    <property type="evidence" value="ECO:0007669"/>
    <property type="project" value="UniProtKB-UniRule"/>
</dbReference>
<keyword evidence="13 27" id="KW-1133">Transmembrane helix</keyword>
<keyword evidence="15 27" id="KW-0472">Membrane</keyword>
<evidence type="ECO:0000259" key="29">
    <source>
        <dbReference type="PROSITE" id="PS50011"/>
    </source>
</evidence>
<dbReference type="GO" id="GO:0007169">
    <property type="term" value="P:cell surface receptor protein tyrosine kinase signaling pathway"/>
    <property type="evidence" value="ECO:0007669"/>
    <property type="project" value="TreeGrafter"/>
</dbReference>
<dbReference type="EC" id="2.7.10.1" evidence="3"/>
<feature type="compositionally biased region" description="Low complexity" evidence="26">
    <location>
        <begin position="1248"/>
        <end position="1272"/>
    </location>
</feature>
<keyword evidence="17" id="KW-1015">Disulfide bond</keyword>
<dbReference type="PANTHER" id="PTHR24416:SF489">
    <property type="entry name" value="PROTEIN KINASE DOMAIN-CONTAINING PROTEIN"/>
    <property type="match status" value="1"/>
</dbReference>
<keyword evidence="4" id="KW-1003">Cell membrane</keyword>
<evidence type="ECO:0000256" key="28">
    <source>
        <dbReference type="SAM" id="SignalP"/>
    </source>
</evidence>
<feature type="chain" id="PRO_5040414282" description="Gamma-aminobutyric acid type B receptor subunit 2" evidence="28">
    <location>
        <begin position="24"/>
        <end position="1297"/>
    </location>
</feature>
<evidence type="ECO:0000256" key="3">
    <source>
        <dbReference type="ARBA" id="ARBA00011902"/>
    </source>
</evidence>
<keyword evidence="7 27" id="KW-0812">Transmembrane</keyword>
<dbReference type="PRINTS" id="PR00109">
    <property type="entry name" value="TYRKINASE"/>
</dbReference>
<dbReference type="PROSITE" id="PS50011">
    <property type="entry name" value="PROTEIN_KINASE_DOM"/>
    <property type="match status" value="1"/>
</dbReference>
<evidence type="ECO:0000256" key="17">
    <source>
        <dbReference type="ARBA" id="ARBA00023157"/>
    </source>
</evidence>
<feature type="compositionally biased region" description="Polar residues" evidence="26">
    <location>
        <begin position="1286"/>
        <end position="1297"/>
    </location>
</feature>
<dbReference type="Gene3D" id="3.30.200.20">
    <property type="entry name" value="Phosphorylase Kinase, domain 1"/>
    <property type="match status" value="1"/>
</dbReference>
<dbReference type="InterPro" id="IPR050122">
    <property type="entry name" value="RTK"/>
</dbReference>
<dbReference type="GO" id="GO:0004930">
    <property type="term" value="F:G protein-coupled receptor activity"/>
    <property type="evidence" value="ECO:0007669"/>
    <property type="project" value="UniProtKB-KW"/>
</dbReference>
<keyword evidence="6" id="KW-0808">Transferase</keyword>